<dbReference type="OrthoDB" id="9763189at2"/>
<evidence type="ECO:0000256" key="6">
    <source>
        <dbReference type="ARBA" id="ARBA00023267"/>
    </source>
</evidence>
<dbReference type="SMART" id="SM00878">
    <property type="entry name" value="Biotin_carb_C"/>
    <property type="match status" value="1"/>
</dbReference>
<dbReference type="PROSITE" id="PS50975">
    <property type="entry name" value="ATP_GRASP"/>
    <property type="match status" value="1"/>
</dbReference>
<keyword evidence="6" id="KW-0092">Biotin</keyword>
<comment type="cofactor">
    <cofactor evidence="1">
        <name>biotin</name>
        <dbReference type="ChEBI" id="CHEBI:57586"/>
    </cofactor>
</comment>
<dbReference type="AlphaFoldDB" id="A0A238JRG1"/>
<dbReference type="PANTHER" id="PTHR18866:SF33">
    <property type="entry name" value="METHYLCROTONOYL-COA CARBOXYLASE SUBUNIT ALPHA, MITOCHONDRIAL-RELATED"/>
    <property type="match status" value="1"/>
</dbReference>
<dbReference type="Gene3D" id="2.40.50.100">
    <property type="match status" value="1"/>
</dbReference>
<dbReference type="InterPro" id="IPR011053">
    <property type="entry name" value="Single_hybrid_motif"/>
</dbReference>
<keyword evidence="4 7" id="KW-0067">ATP-binding</keyword>
<dbReference type="SUPFAM" id="SSF52440">
    <property type="entry name" value="PreATP-grasp domain"/>
    <property type="match status" value="1"/>
</dbReference>
<dbReference type="GO" id="GO:0005524">
    <property type="term" value="F:ATP binding"/>
    <property type="evidence" value="ECO:0007669"/>
    <property type="project" value="UniProtKB-UniRule"/>
</dbReference>
<dbReference type="InterPro" id="IPR001882">
    <property type="entry name" value="Biotin_BS"/>
</dbReference>
<dbReference type="PROSITE" id="PS50968">
    <property type="entry name" value="BIOTINYL_LIPOYL"/>
    <property type="match status" value="1"/>
</dbReference>
<dbReference type="Pfam" id="PF00289">
    <property type="entry name" value="Biotin_carb_N"/>
    <property type="match status" value="1"/>
</dbReference>
<dbReference type="GO" id="GO:0016874">
    <property type="term" value="F:ligase activity"/>
    <property type="evidence" value="ECO:0007669"/>
    <property type="project" value="UniProtKB-KW"/>
</dbReference>
<sequence length="647" mass="68208">MIDTILIANRGEIACRVIETASKMGLRTVAVHSDVDAGAKHVAMADTAICIGEAAPAASYLRGDAIIAAAQASGAQLIHPGYGFLSENPDFVDAVEAAGLIFVGPSAHAIRSMGLKDAAKRLMDHAGVPIVPGYMGENQDPAHLKSAADGIGYPVLIKAVAGGGGKGMRLVEDPKDFLDGLTSAQSEARTAFGNDHVLIEKYIQKPRHIEVQVFGDGTHAVHLFERDCSLQRRHQKVIEEAPAPDMPPKVRKAMGDAAVRAAEAIGYKGAGTVEFIVDGANGLRPDGFWFMEMNTRLQVEHPVSELITGVDLVEWQIRVAAGESLPAQQDELSINGHAFEARLYAEDVPAGFLPATGRLAHLSFPEGVRADSGVRSGDTISPHYDPMIAKVIVHGPTRAVALRQLARGLRDTQVAGTVTNLSFLGALAEHEGFGRGEVDTGLIARDLEALVQQPGVNLVARGLAALIAAGLTEPEQTLSGFTLWEPLRRTVLIEEAGEAHEVQLRLSGANTCLIDTGGDTITAQRSDAGWTLNGQRAPEFAVAGDDITVFADYGRSYRIIDPLARDTAGGADATLTLAPMPGRVVSVHVSAGEAVSEGDKLAVLEAMKMEHTMLAGRDGVIAEVLVSGGDQVEAGAPLIRLEDEAEG</sequence>
<dbReference type="PANTHER" id="PTHR18866">
    <property type="entry name" value="CARBOXYLASE:PYRUVATE/ACETYL-COA/PROPIONYL-COA CARBOXYLASE"/>
    <property type="match status" value="1"/>
</dbReference>
<dbReference type="PROSITE" id="PS00867">
    <property type="entry name" value="CPSASE_2"/>
    <property type="match status" value="1"/>
</dbReference>
<evidence type="ECO:0000256" key="3">
    <source>
        <dbReference type="ARBA" id="ARBA00022741"/>
    </source>
</evidence>
<dbReference type="Pfam" id="PF00364">
    <property type="entry name" value="Biotin_lipoyl"/>
    <property type="match status" value="1"/>
</dbReference>
<protein>
    <submittedName>
        <fullName evidence="11">Acetyl-/propionyl-coenzyme A carboxylase alpha chain</fullName>
    </submittedName>
</protein>
<dbReference type="Pfam" id="PF02786">
    <property type="entry name" value="CPSase_L_D2"/>
    <property type="match status" value="1"/>
</dbReference>
<dbReference type="InterPro" id="IPR000089">
    <property type="entry name" value="Biotin_lipoyl"/>
</dbReference>
<feature type="domain" description="Biotin carboxylation" evidence="10">
    <location>
        <begin position="1"/>
        <end position="448"/>
    </location>
</feature>
<dbReference type="FunFam" id="2.40.50.100:FF:000003">
    <property type="entry name" value="Acetyl-CoA carboxylase biotin carboxyl carrier protein"/>
    <property type="match status" value="1"/>
</dbReference>
<dbReference type="SUPFAM" id="SSF56059">
    <property type="entry name" value="Glutathione synthetase ATP-binding domain-like"/>
    <property type="match status" value="1"/>
</dbReference>
<dbReference type="InterPro" id="IPR005479">
    <property type="entry name" value="CPAse_ATP-bd"/>
</dbReference>
<evidence type="ECO:0000256" key="2">
    <source>
        <dbReference type="ARBA" id="ARBA00022598"/>
    </source>
</evidence>
<dbReference type="FunFam" id="3.30.1490.20:FF:000003">
    <property type="entry name" value="acetyl-CoA carboxylase isoform X1"/>
    <property type="match status" value="1"/>
</dbReference>
<dbReference type="FunFam" id="3.30.470.20:FF:000028">
    <property type="entry name" value="Methylcrotonoyl-CoA carboxylase subunit alpha, mitochondrial"/>
    <property type="match status" value="1"/>
</dbReference>
<dbReference type="InterPro" id="IPR011764">
    <property type="entry name" value="Biotin_carboxylation_dom"/>
</dbReference>
<gene>
    <name evidence="11" type="primary">accA1_1</name>
    <name evidence="11" type="ORF">PEV8663_00198</name>
</gene>
<dbReference type="InterPro" id="IPR005482">
    <property type="entry name" value="Biotin_COase_C"/>
</dbReference>
<dbReference type="Gene3D" id="3.30.470.20">
    <property type="entry name" value="ATP-grasp fold, B domain"/>
    <property type="match status" value="1"/>
</dbReference>
<keyword evidence="12" id="KW-1185">Reference proteome</keyword>
<dbReference type="InterPro" id="IPR011761">
    <property type="entry name" value="ATP-grasp"/>
</dbReference>
<evidence type="ECO:0000313" key="11">
    <source>
        <dbReference type="EMBL" id="SMX33240.1"/>
    </source>
</evidence>
<dbReference type="FunFam" id="3.40.50.20:FF:000010">
    <property type="entry name" value="Propionyl-CoA carboxylase subunit alpha"/>
    <property type="match status" value="1"/>
</dbReference>
<dbReference type="InterPro" id="IPR011054">
    <property type="entry name" value="Rudment_hybrid_motif"/>
</dbReference>
<evidence type="ECO:0000259" key="8">
    <source>
        <dbReference type="PROSITE" id="PS50968"/>
    </source>
</evidence>
<dbReference type="InterPro" id="IPR050856">
    <property type="entry name" value="Biotin_carboxylase_complex"/>
</dbReference>
<dbReference type="InterPro" id="IPR005481">
    <property type="entry name" value="BC-like_N"/>
</dbReference>
<name>A0A238JRG1_9RHOB</name>
<dbReference type="RefSeq" id="WP_097802752.1">
    <property type="nucleotide sequence ID" value="NZ_FXYH01000001.1"/>
</dbReference>
<accession>A0A238JRG1</accession>
<dbReference type="EMBL" id="FXYH01000001">
    <property type="protein sequence ID" value="SMX33240.1"/>
    <property type="molecule type" value="Genomic_DNA"/>
</dbReference>
<keyword evidence="3 7" id="KW-0547">Nucleotide-binding</keyword>
<keyword evidence="5" id="KW-0809">Transit peptide</keyword>
<evidence type="ECO:0000256" key="5">
    <source>
        <dbReference type="ARBA" id="ARBA00022946"/>
    </source>
</evidence>
<evidence type="ECO:0000259" key="10">
    <source>
        <dbReference type="PROSITE" id="PS50979"/>
    </source>
</evidence>
<dbReference type="SUPFAM" id="SSF51246">
    <property type="entry name" value="Rudiment single hybrid motif"/>
    <property type="match status" value="1"/>
</dbReference>
<organism evidence="11 12">
    <name type="scientific">Pelagimonas varians</name>
    <dbReference type="NCBI Taxonomy" id="696760"/>
    <lineage>
        <taxon>Bacteria</taxon>
        <taxon>Pseudomonadati</taxon>
        <taxon>Pseudomonadota</taxon>
        <taxon>Alphaproteobacteria</taxon>
        <taxon>Rhodobacterales</taxon>
        <taxon>Roseobacteraceae</taxon>
        <taxon>Pelagimonas</taxon>
    </lineage>
</organism>
<dbReference type="PROSITE" id="PS00188">
    <property type="entry name" value="BIOTIN"/>
    <property type="match status" value="1"/>
</dbReference>
<evidence type="ECO:0000313" key="12">
    <source>
        <dbReference type="Proteomes" id="UP000220836"/>
    </source>
</evidence>
<feature type="domain" description="Lipoyl-binding" evidence="8">
    <location>
        <begin position="565"/>
        <end position="642"/>
    </location>
</feature>
<proteinExistence type="predicted"/>
<reference evidence="11 12" key="1">
    <citation type="submission" date="2017-05" db="EMBL/GenBank/DDBJ databases">
        <authorList>
            <person name="Song R."/>
            <person name="Chenine A.L."/>
            <person name="Ruprecht R.M."/>
        </authorList>
    </citation>
    <scope>NUCLEOTIDE SEQUENCE [LARGE SCALE GENOMIC DNA]</scope>
    <source>
        <strain evidence="11 12">CECT 8663</strain>
    </source>
</reference>
<dbReference type="Proteomes" id="UP000220836">
    <property type="component" value="Unassembled WGS sequence"/>
</dbReference>
<evidence type="ECO:0000256" key="1">
    <source>
        <dbReference type="ARBA" id="ARBA00001953"/>
    </source>
</evidence>
<dbReference type="InterPro" id="IPR016185">
    <property type="entry name" value="PreATP-grasp_dom_sf"/>
</dbReference>
<dbReference type="Pfam" id="PF02785">
    <property type="entry name" value="Biotin_carb_C"/>
    <property type="match status" value="1"/>
</dbReference>
<evidence type="ECO:0000256" key="4">
    <source>
        <dbReference type="ARBA" id="ARBA00022840"/>
    </source>
</evidence>
<evidence type="ECO:0000259" key="9">
    <source>
        <dbReference type="PROSITE" id="PS50975"/>
    </source>
</evidence>
<dbReference type="CDD" id="cd06850">
    <property type="entry name" value="biotinyl_domain"/>
    <property type="match status" value="1"/>
</dbReference>
<dbReference type="SUPFAM" id="SSF51230">
    <property type="entry name" value="Single hybrid motif"/>
    <property type="match status" value="1"/>
</dbReference>
<keyword evidence="2" id="KW-0436">Ligase</keyword>
<dbReference type="PROSITE" id="PS50979">
    <property type="entry name" value="BC"/>
    <property type="match status" value="1"/>
</dbReference>
<feature type="domain" description="ATP-grasp" evidence="9">
    <location>
        <begin position="120"/>
        <end position="321"/>
    </location>
</feature>
<dbReference type="GO" id="GO:0046872">
    <property type="term" value="F:metal ion binding"/>
    <property type="evidence" value="ECO:0007669"/>
    <property type="project" value="InterPro"/>
</dbReference>
<evidence type="ECO:0000256" key="7">
    <source>
        <dbReference type="PROSITE-ProRule" id="PRU00409"/>
    </source>
</evidence>